<sequence>MMMKIKAIQIADAINIKACKSLIQSIFLHADSDELFFSPKTGSYIYVLKHGVVCYAAVAEEEQQNFITQISTTCRQLRGGESVCSEVIEVHTEALQDQISFDHITLTTGSPEKLRLVMLNLAQSVALDYFSGISERLLEDTRIHTTYLERKGKLDISGKTLKKYIARILNIKNSVSENLYIFDSPEITWEDEELNNLDRELKKNFDLKDRYRNLHEQLDITKENLDLFKDIMFHSESSRLEWIIIILILVEVVDLFILKFLTS</sequence>
<feature type="domain" description="DUF155" evidence="2">
    <location>
        <begin position="45"/>
        <end position="214"/>
    </location>
</feature>
<protein>
    <recommendedName>
        <fullName evidence="2">DUF155 domain-containing protein</fullName>
    </recommendedName>
</protein>
<feature type="transmembrane region" description="Helical" evidence="1">
    <location>
        <begin position="242"/>
        <end position="261"/>
    </location>
</feature>
<dbReference type="PANTHER" id="PTHR16255">
    <property type="entry name" value="REQUIRED FOR MEIOTIC NUCLEAR DIVISION PROTEIN 1 HOMOLOG"/>
    <property type="match status" value="1"/>
</dbReference>
<dbReference type="Proteomes" id="UP001500507">
    <property type="component" value="Unassembled WGS sequence"/>
</dbReference>
<dbReference type="PANTHER" id="PTHR16255:SF6">
    <property type="entry name" value="PROTEIN RETARDED ROOT GROWTH-LIKE"/>
    <property type="match status" value="1"/>
</dbReference>
<keyword evidence="1" id="KW-0812">Transmembrane</keyword>
<proteinExistence type="predicted"/>
<gene>
    <name evidence="3" type="ORF">GCM10009117_12780</name>
</gene>
<organism evidence="3 4">
    <name type="scientific">Gangjinia marincola</name>
    <dbReference type="NCBI Taxonomy" id="578463"/>
    <lineage>
        <taxon>Bacteria</taxon>
        <taxon>Pseudomonadati</taxon>
        <taxon>Bacteroidota</taxon>
        <taxon>Flavobacteriia</taxon>
        <taxon>Flavobacteriales</taxon>
        <taxon>Flavobacteriaceae</taxon>
        <taxon>Gangjinia</taxon>
    </lineage>
</organism>
<name>A0ABN1MGB8_9FLAO</name>
<comment type="caution">
    <text evidence="3">The sequence shown here is derived from an EMBL/GenBank/DDBJ whole genome shotgun (WGS) entry which is preliminary data.</text>
</comment>
<evidence type="ECO:0000259" key="2">
    <source>
        <dbReference type="Pfam" id="PF02582"/>
    </source>
</evidence>
<keyword evidence="4" id="KW-1185">Reference proteome</keyword>
<evidence type="ECO:0000313" key="4">
    <source>
        <dbReference type="Proteomes" id="UP001500507"/>
    </source>
</evidence>
<reference evidence="3 4" key="1">
    <citation type="journal article" date="2019" name="Int. J. Syst. Evol. Microbiol.">
        <title>The Global Catalogue of Microorganisms (GCM) 10K type strain sequencing project: providing services to taxonomists for standard genome sequencing and annotation.</title>
        <authorList>
            <consortium name="The Broad Institute Genomics Platform"/>
            <consortium name="The Broad Institute Genome Sequencing Center for Infectious Disease"/>
            <person name="Wu L."/>
            <person name="Ma J."/>
        </authorList>
    </citation>
    <scope>NUCLEOTIDE SEQUENCE [LARGE SCALE GENOMIC DNA]</scope>
    <source>
        <strain evidence="3 4">JCM 16082</strain>
    </source>
</reference>
<dbReference type="Pfam" id="PF02582">
    <property type="entry name" value="DUF155"/>
    <property type="match status" value="1"/>
</dbReference>
<dbReference type="InterPro" id="IPR051624">
    <property type="entry name" value="RMD1/Sad1-interacting"/>
</dbReference>
<keyword evidence="1" id="KW-0472">Membrane</keyword>
<evidence type="ECO:0000256" key="1">
    <source>
        <dbReference type="SAM" id="Phobius"/>
    </source>
</evidence>
<keyword evidence="1" id="KW-1133">Transmembrane helix</keyword>
<evidence type="ECO:0000313" key="3">
    <source>
        <dbReference type="EMBL" id="GAA0872131.1"/>
    </source>
</evidence>
<dbReference type="InterPro" id="IPR003734">
    <property type="entry name" value="DUF155"/>
</dbReference>
<accession>A0ABN1MGB8</accession>
<dbReference type="EMBL" id="BAAAFG010000013">
    <property type="protein sequence ID" value="GAA0872131.1"/>
    <property type="molecule type" value="Genomic_DNA"/>
</dbReference>